<comment type="caution">
    <text evidence="3">The sequence shown here is derived from an EMBL/GenBank/DDBJ whole genome shotgun (WGS) entry which is preliminary data.</text>
</comment>
<feature type="region of interest" description="Disordered" evidence="1">
    <location>
        <begin position="70"/>
        <end position="109"/>
    </location>
</feature>
<feature type="transmembrane region" description="Helical" evidence="2">
    <location>
        <begin position="43"/>
        <end position="63"/>
    </location>
</feature>
<organism evidence="3 4">
    <name type="scientific">Cryptosporangium arvum DSM 44712</name>
    <dbReference type="NCBI Taxonomy" id="927661"/>
    <lineage>
        <taxon>Bacteria</taxon>
        <taxon>Bacillati</taxon>
        <taxon>Actinomycetota</taxon>
        <taxon>Actinomycetes</taxon>
        <taxon>Cryptosporangiales</taxon>
        <taxon>Cryptosporangiaceae</taxon>
        <taxon>Cryptosporangium</taxon>
    </lineage>
</organism>
<proteinExistence type="predicted"/>
<sequence length="416" mass="44038">MSDRMEDLMRRTLQARAEDAGHSSFEVDDLVQRGESARRRRQLGAVGATAVAAVAVILAGALLGRSASDHARPLPPAASQSTAAASPSTAAQSTAAQSTAAASQSTAAGHGAPVDLTAVKGRHLRTMTRDITVPLNLTATSAEVTEVKGGWVSLPRARASRTGTLSFIDPSGTVKTLATDVDAYVVDTTGTRIALTGGDGVTVGTIRDGRLVSRDTARSRYGARPVTFAGNHLVMKVDGSCCGGDDQEYVAPRFAVWDYVNDAFTPRWTTTVVEVHGPVLGGTRLLGIVRQGSVDDRTGCLALLRPEDLSVESRRCDLGLAWGSGYGTLSPSGRYFFDLDAESDGGALFTIAADLDDVRRTDTEIPNQTPIWDDDTAVASVDGGRSLALWRFGEAPRPIPLFSDLQRLAKRPFVRD</sequence>
<dbReference type="PATRIC" id="fig|927661.3.peg.170"/>
<dbReference type="OrthoDB" id="9822262at2"/>
<dbReference type="Proteomes" id="UP000021053">
    <property type="component" value="Unassembled WGS sequence"/>
</dbReference>
<keyword evidence="4" id="KW-1185">Reference proteome</keyword>
<keyword evidence="2" id="KW-0812">Transmembrane</keyword>
<accession>A0A010ZKH8</accession>
<evidence type="ECO:0000256" key="2">
    <source>
        <dbReference type="SAM" id="Phobius"/>
    </source>
</evidence>
<dbReference type="AlphaFoldDB" id="A0A010ZKH8"/>
<dbReference type="HOGENOM" id="CLU_660076_0_0_11"/>
<gene>
    <name evidence="3" type="ORF">CryarDRAFT_0178</name>
</gene>
<dbReference type="EMBL" id="JFBT01000001">
    <property type="protein sequence ID" value="EXG79154.1"/>
    <property type="molecule type" value="Genomic_DNA"/>
</dbReference>
<evidence type="ECO:0000256" key="1">
    <source>
        <dbReference type="SAM" id="MobiDB-lite"/>
    </source>
</evidence>
<evidence type="ECO:0000313" key="4">
    <source>
        <dbReference type="Proteomes" id="UP000021053"/>
    </source>
</evidence>
<evidence type="ECO:0000313" key="3">
    <source>
        <dbReference type="EMBL" id="EXG79154.1"/>
    </source>
</evidence>
<feature type="compositionally biased region" description="Low complexity" evidence="1">
    <location>
        <begin position="77"/>
        <end position="108"/>
    </location>
</feature>
<name>A0A010ZKH8_9ACTN</name>
<reference evidence="3 4" key="1">
    <citation type="submission" date="2013-07" db="EMBL/GenBank/DDBJ databases">
        <authorList>
            <consortium name="DOE Joint Genome Institute"/>
            <person name="Eisen J."/>
            <person name="Huntemann M."/>
            <person name="Han J."/>
            <person name="Chen A."/>
            <person name="Kyrpides N."/>
            <person name="Mavromatis K."/>
            <person name="Markowitz V."/>
            <person name="Palaniappan K."/>
            <person name="Ivanova N."/>
            <person name="Schaumberg A."/>
            <person name="Pati A."/>
            <person name="Liolios K."/>
            <person name="Nordberg H.P."/>
            <person name="Cantor M.N."/>
            <person name="Hua S.X."/>
            <person name="Woyke T."/>
        </authorList>
    </citation>
    <scope>NUCLEOTIDE SEQUENCE [LARGE SCALE GENOMIC DNA]</scope>
    <source>
        <strain evidence="3 4">DSM 44712</strain>
    </source>
</reference>
<protein>
    <submittedName>
        <fullName evidence="3">Uncharacterized protein</fullName>
    </submittedName>
</protein>
<keyword evidence="2" id="KW-1133">Transmembrane helix</keyword>
<dbReference type="RefSeq" id="WP_035847630.1">
    <property type="nucleotide sequence ID" value="NZ_KK073874.1"/>
</dbReference>
<keyword evidence="2" id="KW-0472">Membrane</keyword>